<dbReference type="InterPro" id="IPR001382">
    <property type="entry name" value="Glyco_hydro_47"/>
</dbReference>
<evidence type="ECO:0000256" key="10">
    <source>
        <dbReference type="PIRSR" id="PIRSR601382-1"/>
    </source>
</evidence>
<evidence type="ECO:0000256" key="11">
    <source>
        <dbReference type="PIRSR" id="PIRSR601382-2"/>
    </source>
</evidence>
<keyword evidence="7" id="KW-0472">Membrane</keyword>
<dbReference type="GO" id="GO:0005789">
    <property type="term" value="C:endoplasmic reticulum membrane"/>
    <property type="evidence" value="ECO:0007669"/>
    <property type="project" value="UniProtKB-SubCell"/>
</dbReference>
<evidence type="ECO:0000256" key="5">
    <source>
        <dbReference type="ARBA" id="ARBA00022968"/>
    </source>
</evidence>
<keyword evidence="3" id="KW-0812">Transmembrane</keyword>
<feature type="signal peptide" evidence="13">
    <location>
        <begin position="1"/>
        <end position="18"/>
    </location>
</feature>
<dbReference type="Proteomes" id="UP000038040">
    <property type="component" value="Unplaced"/>
</dbReference>
<evidence type="ECO:0000256" key="1">
    <source>
        <dbReference type="ARBA" id="ARBA00004648"/>
    </source>
</evidence>
<comment type="similarity">
    <text evidence="2 12">Belongs to the glycosyl hydrolase 47 family.</text>
</comment>
<dbReference type="GO" id="GO:0005509">
    <property type="term" value="F:calcium ion binding"/>
    <property type="evidence" value="ECO:0007669"/>
    <property type="project" value="InterPro"/>
</dbReference>
<dbReference type="AlphaFoldDB" id="A0A0N4UMD6"/>
<dbReference type="WBParaSite" id="DME_0000900601-mRNA-1">
    <property type="protein sequence ID" value="DME_0000900601-mRNA-1"/>
    <property type="gene ID" value="DME_0000900601"/>
</dbReference>
<dbReference type="PRINTS" id="PR00747">
    <property type="entry name" value="GLYHDRLASE47"/>
</dbReference>
<evidence type="ECO:0000256" key="9">
    <source>
        <dbReference type="ARBA" id="ARBA00060207"/>
    </source>
</evidence>
<dbReference type="InterPro" id="IPR012341">
    <property type="entry name" value="6hp_glycosidase-like_sf"/>
</dbReference>
<proteinExistence type="inferred from homology"/>
<dbReference type="Pfam" id="PF01532">
    <property type="entry name" value="Glyco_hydro_47"/>
    <property type="match status" value="1"/>
</dbReference>
<evidence type="ECO:0000256" key="6">
    <source>
        <dbReference type="ARBA" id="ARBA00022989"/>
    </source>
</evidence>
<evidence type="ECO:0000256" key="2">
    <source>
        <dbReference type="ARBA" id="ARBA00007658"/>
    </source>
</evidence>
<reference evidence="14 16" key="2">
    <citation type="submission" date="2018-11" db="EMBL/GenBank/DDBJ databases">
        <authorList>
            <consortium name="Pathogen Informatics"/>
        </authorList>
    </citation>
    <scope>NUCLEOTIDE SEQUENCE [LARGE SCALE GENOMIC DNA]</scope>
</reference>
<keyword evidence="12" id="KW-0326">Glycosidase</keyword>
<evidence type="ECO:0000313" key="14">
    <source>
        <dbReference type="EMBL" id="VDN52836.1"/>
    </source>
</evidence>
<name>A0A0N4UMD6_DRAME</name>
<keyword evidence="5" id="KW-0735">Signal-anchor</keyword>
<dbReference type="PANTHER" id="PTHR45679">
    <property type="entry name" value="ER DEGRADATION-ENHANCING ALPHA-MANNOSIDASE-LIKE PROTEIN 2"/>
    <property type="match status" value="1"/>
</dbReference>
<keyword evidence="13" id="KW-0732">Signal</keyword>
<dbReference type="GO" id="GO:0005975">
    <property type="term" value="P:carbohydrate metabolic process"/>
    <property type="evidence" value="ECO:0007669"/>
    <property type="project" value="InterPro"/>
</dbReference>
<sequence length="547" mass="62358">MIIHFILLLFICDASLTSYPFLYNDRFSSSYGALTKKEIENAKRIAREMFYFAYDNYMQFAFPMDELDPINCTGRGHDHQNPSNLNINDVLGDYCLTLVESLDALVVFGNKSEFHRAVKLVIENVSFERNVTVQVFEATIRVIGSLLSAHLILTDPTHMLGDFDLHGYNNELLTLARDLAGRLLFAFEGTKTGLPFPRVNLLTGVNEDTINETCTAGAGSLLVEFGILSRLLDDDRFESLARRAVGKLWSLRNNETGLLGGNVVNIQTGQWSGVTNGLGAGLDSYYEYLLKSFILFGNQADLDHFKAAQESIMKHLRRGREDCVHGKGEPPIFVNIDMRDGSMINTWIDALQASFPALLVLNGDVEEAVCLHALFYALWVKYGALPERYNWFYKKPDVFFYPLRPELAESTYMLYRATLNPFYLHVGLDILYSLNAFTKVKCGYATIHNVVDKTLEDRMESFFISETVKYLFLLFDFNNVVNHNEVRILFTTEGHIIPINERLRKSPIKIFSSAPQNSSCNYFRIDRDRPPLDEFRFNQMFHLAGIL</sequence>
<dbReference type="GO" id="GO:0004571">
    <property type="term" value="F:mannosyl-oligosaccharide 1,2-alpha-mannosidase activity"/>
    <property type="evidence" value="ECO:0007669"/>
    <property type="project" value="InterPro"/>
</dbReference>
<dbReference type="SUPFAM" id="SSF48225">
    <property type="entry name" value="Seven-hairpin glycosidases"/>
    <property type="match status" value="1"/>
</dbReference>
<organism evidence="15 17">
    <name type="scientific">Dracunculus medinensis</name>
    <name type="common">Guinea worm</name>
    <dbReference type="NCBI Taxonomy" id="318479"/>
    <lineage>
        <taxon>Eukaryota</taxon>
        <taxon>Metazoa</taxon>
        <taxon>Ecdysozoa</taxon>
        <taxon>Nematoda</taxon>
        <taxon>Chromadorea</taxon>
        <taxon>Rhabditida</taxon>
        <taxon>Spirurina</taxon>
        <taxon>Dracunculoidea</taxon>
        <taxon>Dracunculidae</taxon>
        <taxon>Dracunculus</taxon>
    </lineage>
</organism>
<dbReference type="FunFam" id="1.50.10.10:FF:000016">
    <property type="entry name" value="alpha-1,2-Mannosidase"/>
    <property type="match status" value="1"/>
</dbReference>
<dbReference type="PANTHER" id="PTHR45679:SF5">
    <property type="entry name" value="ER DEGRADATION-ENHANCING ALPHA-MANNOSIDASE-LIKE PROTEIN 1"/>
    <property type="match status" value="1"/>
</dbReference>
<feature type="chain" id="PRO_5033720463" description="alpha-1,2-Mannosidase" evidence="13">
    <location>
        <begin position="19"/>
        <end position="547"/>
    </location>
</feature>
<feature type="active site" description="Proton donor" evidence="10">
    <location>
        <position position="137"/>
    </location>
</feature>
<keyword evidence="16" id="KW-1185">Reference proteome</keyword>
<keyword evidence="11" id="KW-0479">Metal-binding</keyword>
<accession>A0A0N4UMD6</accession>
<feature type="binding site" evidence="11">
    <location>
        <position position="492"/>
    </location>
    <ligand>
        <name>Ca(2+)</name>
        <dbReference type="ChEBI" id="CHEBI:29108"/>
    </ligand>
</feature>
<evidence type="ECO:0000313" key="17">
    <source>
        <dbReference type="WBParaSite" id="DME_0000900601-mRNA-1"/>
    </source>
</evidence>
<feature type="active site" evidence="10">
    <location>
        <position position="283"/>
    </location>
</feature>
<keyword evidence="8" id="KW-0325">Glycoprotein</keyword>
<dbReference type="EMBL" id="UYYG01000081">
    <property type="protein sequence ID" value="VDN52836.1"/>
    <property type="molecule type" value="Genomic_DNA"/>
</dbReference>
<keyword evidence="12" id="KW-0378">Hydrolase</keyword>
<dbReference type="STRING" id="318479.A0A0N4UMD6"/>
<reference evidence="17" key="1">
    <citation type="submission" date="2017-02" db="UniProtKB">
        <authorList>
            <consortium name="WormBaseParasite"/>
        </authorList>
    </citation>
    <scope>IDENTIFICATION</scope>
</reference>
<keyword evidence="6" id="KW-1133">Transmembrane helix</keyword>
<dbReference type="InterPro" id="IPR044674">
    <property type="entry name" value="EDEM1/2/3"/>
</dbReference>
<gene>
    <name evidence="14" type="ORF">DME_LOCUS2809</name>
</gene>
<keyword evidence="4" id="KW-0256">Endoplasmic reticulum</keyword>
<dbReference type="EC" id="3.2.1.-" evidence="12"/>
<evidence type="ECO:0000313" key="16">
    <source>
        <dbReference type="Proteomes" id="UP000274756"/>
    </source>
</evidence>
<protein>
    <recommendedName>
        <fullName evidence="12">alpha-1,2-Mannosidase</fullName>
        <ecNumber evidence="12">3.2.1.-</ecNumber>
    </recommendedName>
</protein>
<comment type="subcellular location">
    <subcellularLocation>
        <location evidence="1">Endoplasmic reticulum membrane</location>
        <topology evidence="1">Single-pass type II membrane protein</topology>
    </subcellularLocation>
</comment>
<dbReference type="Gene3D" id="1.50.10.10">
    <property type="match status" value="1"/>
</dbReference>
<dbReference type="GO" id="GO:0044322">
    <property type="term" value="C:endoplasmic reticulum quality control compartment"/>
    <property type="evidence" value="ECO:0007669"/>
    <property type="project" value="GOC"/>
</dbReference>
<dbReference type="Proteomes" id="UP000274756">
    <property type="component" value="Unassembled WGS sequence"/>
</dbReference>
<evidence type="ECO:0000256" key="3">
    <source>
        <dbReference type="ARBA" id="ARBA00022692"/>
    </source>
</evidence>
<feature type="active site" description="Proton donor" evidence="10">
    <location>
        <position position="387"/>
    </location>
</feature>
<evidence type="ECO:0000256" key="12">
    <source>
        <dbReference type="RuleBase" id="RU361193"/>
    </source>
</evidence>
<dbReference type="OrthoDB" id="8118055at2759"/>
<dbReference type="GO" id="GO:1904380">
    <property type="term" value="P:endoplasmic reticulum mannose trimming"/>
    <property type="evidence" value="ECO:0007669"/>
    <property type="project" value="InterPro"/>
</dbReference>
<feature type="active site" evidence="10">
    <location>
        <position position="406"/>
    </location>
</feature>
<evidence type="ECO:0000256" key="7">
    <source>
        <dbReference type="ARBA" id="ARBA00023136"/>
    </source>
</evidence>
<evidence type="ECO:0000256" key="13">
    <source>
        <dbReference type="SAM" id="SignalP"/>
    </source>
</evidence>
<comment type="cofactor">
    <cofactor evidence="11">
        <name>Ca(2+)</name>
        <dbReference type="ChEBI" id="CHEBI:29108"/>
    </cofactor>
</comment>
<dbReference type="InterPro" id="IPR036026">
    <property type="entry name" value="Seven-hairpin_glycosidases"/>
</dbReference>
<evidence type="ECO:0000313" key="15">
    <source>
        <dbReference type="Proteomes" id="UP000038040"/>
    </source>
</evidence>
<comment type="function">
    <text evidence="9">Extracts misfolded glycoproteins, but not glycoproteins undergoing productive folding, from the calnexin cycle. It is directly involved in endoplasmic reticulum-associated degradation (ERAD) and targets misfolded glycoproteins for degradation in an N-glycan-independent manner, probably by forming a complex with SEL1L. It has low mannosidase activity, catalyzing mannose trimming from Man8GlcNAc2 to Man7GlcNAc2.</text>
</comment>
<evidence type="ECO:0000256" key="8">
    <source>
        <dbReference type="ARBA" id="ARBA00023180"/>
    </source>
</evidence>
<evidence type="ECO:0000256" key="4">
    <source>
        <dbReference type="ARBA" id="ARBA00022824"/>
    </source>
</evidence>
<keyword evidence="11" id="KW-0106">Calcium</keyword>